<reference evidence="1 2" key="1">
    <citation type="journal article" date="2011" name="PLoS Pathog.">
        <title>Dynamic evolution of pathogenicity revealed by sequencing and comparative genomics of 19 Pseudomonas syringae isolates.</title>
        <authorList>
            <person name="Baltrus D.A."/>
            <person name="Nishimura M.T."/>
            <person name="Romanchuk A."/>
            <person name="Chang J.H."/>
            <person name="Mukhtar M.S."/>
            <person name="Cherkis K."/>
            <person name="Roach J."/>
            <person name="Grant S.R."/>
            <person name="Jones C.D."/>
            <person name="Dangl J.L."/>
        </authorList>
    </citation>
    <scope>NUCLEOTIDE SEQUENCE [LARGE SCALE GENOMIC DNA]</scope>
    <source>
        <strain evidence="2">race 4</strain>
    </source>
</reference>
<dbReference type="Proteomes" id="UP000005466">
    <property type="component" value="Unassembled WGS sequence"/>
</dbReference>
<protein>
    <submittedName>
        <fullName evidence="1">Uncharacterized protein</fullName>
    </submittedName>
</protein>
<proteinExistence type="predicted"/>
<sequence length="36" mass="3951">FQVALRVLRLDQVQYIDSARADLLPGLPLGSVIQGQ</sequence>
<comment type="caution">
    <text evidence="1">The sequence shown here is derived from an EMBL/GenBank/DDBJ whole genome shotgun (WGS) entry which is preliminary data.</text>
</comment>
<accession>F3CJ00</accession>
<organism evidence="1 2">
    <name type="scientific">Pseudomonas savastanoi pv. glycinea str. race 4</name>
    <dbReference type="NCBI Taxonomy" id="875330"/>
    <lineage>
        <taxon>Bacteria</taxon>
        <taxon>Pseudomonadati</taxon>
        <taxon>Pseudomonadota</taxon>
        <taxon>Gammaproteobacteria</taxon>
        <taxon>Pseudomonadales</taxon>
        <taxon>Pseudomonadaceae</taxon>
        <taxon>Pseudomonas</taxon>
    </lineage>
</organism>
<feature type="non-terminal residue" evidence="1">
    <location>
        <position position="1"/>
    </location>
</feature>
<evidence type="ECO:0000313" key="2">
    <source>
        <dbReference type="Proteomes" id="UP000005466"/>
    </source>
</evidence>
<dbReference type="EMBL" id="ADWY01003789">
    <property type="protein sequence ID" value="EGH19242.1"/>
    <property type="molecule type" value="Genomic_DNA"/>
</dbReference>
<dbReference type="AlphaFoldDB" id="F3CJ00"/>
<dbReference type="HOGENOM" id="CLU_3352816_0_0_6"/>
<gene>
    <name evidence="1" type="ORF">Pgy4_40370</name>
</gene>
<evidence type="ECO:0000313" key="1">
    <source>
        <dbReference type="EMBL" id="EGH19242.1"/>
    </source>
</evidence>
<name>F3CJ00_PSESG</name>